<evidence type="ECO:0000313" key="1">
    <source>
        <dbReference type="EMBL" id="JAD67823.1"/>
    </source>
</evidence>
<organism evidence="1">
    <name type="scientific">Arundo donax</name>
    <name type="common">Giant reed</name>
    <name type="synonym">Donax arundinaceus</name>
    <dbReference type="NCBI Taxonomy" id="35708"/>
    <lineage>
        <taxon>Eukaryota</taxon>
        <taxon>Viridiplantae</taxon>
        <taxon>Streptophyta</taxon>
        <taxon>Embryophyta</taxon>
        <taxon>Tracheophyta</taxon>
        <taxon>Spermatophyta</taxon>
        <taxon>Magnoliopsida</taxon>
        <taxon>Liliopsida</taxon>
        <taxon>Poales</taxon>
        <taxon>Poaceae</taxon>
        <taxon>PACMAD clade</taxon>
        <taxon>Arundinoideae</taxon>
        <taxon>Arundineae</taxon>
        <taxon>Arundo</taxon>
    </lineage>
</organism>
<sequence length="76" mass="8342">MVRLLSPSPFRSRAQLGFPRLCLSRSVLFRLPWLVRGWVLRCNRSRVGSRMDSSASRCGSGQVVSCSAADGSAWGV</sequence>
<protein>
    <submittedName>
        <fullName evidence="1">Uncharacterized protein</fullName>
    </submittedName>
</protein>
<accession>A0A0A9C034</accession>
<reference evidence="1" key="2">
    <citation type="journal article" date="2015" name="Data Brief">
        <title>Shoot transcriptome of the giant reed, Arundo donax.</title>
        <authorList>
            <person name="Barrero R.A."/>
            <person name="Guerrero F.D."/>
            <person name="Moolhuijzen P."/>
            <person name="Goolsby J.A."/>
            <person name="Tidwell J."/>
            <person name="Bellgard S.E."/>
            <person name="Bellgard M.I."/>
        </authorList>
    </citation>
    <scope>NUCLEOTIDE SEQUENCE</scope>
    <source>
        <tissue evidence="1">Shoot tissue taken approximately 20 cm above the soil surface</tissue>
    </source>
</reference>
<dbReference type="AlphaFoldDB" id="A0A0A9C034"/>
<reference evidence="1" key="1">
    <citation type="submission" date="2014-09" db="EMBL/GenBank/DDBJ databases">
        <authorList>
            <person name="Magalhaes I.L.F."/>
            <person name="Oliveira U."/>
            <person name="Santos F.R."/>
            <person name="Vidigal T.H.D.A."/>
            <person name="Brescovit A.D."/>
            <person name="Santos A.J."/>
        </authorList>
    </citation>
    <scope>NUCLEOTIDE SEQUENCE</scope>
    <source>
        <tissue evidence="1">Shoot tissue taken approximately 20 cm above the soil surface</tissue>
    </source>
</reference>
<name>A0A0A9C034_ARUDO</name>
<proteinExistence type="predicted"/>
<dbReference type="EMBL" id="GBRH01230072">
    <property type="protein sequence ID" value="JAD67823.1"/>
    <property type="molecule type" value="Transcribed_RNA"/>
</dbReference>